<organism evidence="1 2">
    <name type="scientific">Thelohanellus kitauei</name>
    <name type="common">Myxosporean</name>
    <dbReference type="NCBI Taxonomy" id="669202"/>
    <lineage>
        <taxon>Eukaryota</taxon>
        <taxon>Metazoa</taxon>
        <taxon>Cnidaria</taxon>
        <taxon>Myxozoa</taxon>
        <taxon>Myxosporea</taxon>
        <taxon>Bivalvulida</taxon>
        <taxon>Platysporina</taxon>
        <taxon>Myxobolidae</taxon>
        <taxon>Thelohanellus</taxon>
    </lineage>
</organism>
<name>A0A0C2J7A0_THEKT</name>
<proteinExistence type="predicted"/>
<keyword evidence="2" id="KW-1185">Reference proteome</keyword>
<dbReference type="AlphaFoldDB" id="A0A0C2J7A0"/>
<dbReference type="Proteomes" id="UP000031668">
    <property type="component" value="Unassembled WGS sequence"/>
</dbReference>
<sequence length="129" mass="14811">MSTQISKEGKIVEVYESTVQKKKCKEATIQTTSDNNEKHYFIDLVADRTESASPVEVFYIKRRIAASIQGAQSYSKIWLRAAEIADIIVVKKYATFYDTLPLGAVNLYLVNMHVKMFHFRDSKDIRDVL</sequence>
<comment type="caution">
    <text evidence="1">The sequence shown here is derived from an EMBL/GenBank/DDBJ whole genome shotgun (WGS) entry which is preliminary data.</text>
</comment>
<evidence type="ECO:0000313" key="2">
    <source>
        <dbReference type="Proteomes" id="UP000031668"/>
    </source>
</evidence>
<dbReference type="EMBL" id="JWZT01004037">
    <property type="protein sequence ID" value="KII65018.1"/>
    <property type="molecule type" value="Genomic_DNA"/>
</dbReference>
<evidence type="ECO:0000313" key="1">
    <source>
        <dbReference type="EMBL" id="KII65018.1"/>
    </source>
</evidence>
<reference evidence="1 2" key="1">
    <citation type="journal article" date="2014" name="Genome Biol. Evol.">
        <title>The genome of the myxosporean Thelohanellus kitauei shows adaptations to nutrient acquisition within its fish host.</title>
        <authorList>
            <person name="Yang Y."/>
            <person name="Xiong J."/>
            <person name="Zhou Z."/>
            <person name="Huo F."/>
            <person name="Miao W."/>
            <person name="Ran C."/>
            <person name="Liu Y."/>
            <person name="Zhang J."/>
            <person name="Feng J."/>
            <person name="Wang M."/>
            <person name="Wang M."/>
            <person name="Wang L."/>
            <person name="Yao B."/>
        </authorList>
    </citation>
    <scope>NUCLEOTIDE SEQUENCE [LARGE SCALE GENOMIC DNA]</scope>
    <source>
        <strain evidence="1">Wuqing</strain>
    </source>
</reference>
<protein>
    <submittedName>
        <fullName evidence="1">Uncharacterized protein</fullName>
    </submittedName>
</protein>
<gene>
    <name evidence="1" type="ORF">RF11_13642</name>
</gene>
<accession>A0A0C2J7A0</accession>